<organism evidence="2 3">
    <name type="scientific">Acidicapsa dinghuensis</name>
    <dbReference type="NCBI Taxonomy" id="2218256"/>
    <lineage>
        <taxon>Bacteria</taxon>
        <taxon>Pseudomonadati</taxon>
        <taxon>Acidobacteriota</taxon>
        <taxon>Terriglobia</taxon>
        <taxon>Terriglobales</taxon>
        <taxon>Acidobacteriaceae</taxon>
        <taxon>Acidicapsa</taxon>
    </lineage>
</organism>
<evidence type="ECO:0000313" key="3">
    <source>
        <dbReference type="Proteomes" id="UP001596091"/>
    </source>
</evidence>
<feature type="transmembrane region" description="Helical" evidence="1">
    <location>
        <begin position="56"/>
        <end position="76"/>
    </location>
</feature>
<name>A0ABW1EJ47_9BACT</name>
<protein>
    <submittedName>
        <fullName evidence="2">Uncharacterized protein</fullName>
    </submittedName>
</protein>
<feature type="transmembrane region" description="Helical" evidence="1">
    <location>
        <begin position="6"/>
        <end position="25"/>
    </location>
</feature>
<sequence length="87" mass="9687">MKLRIAVWAVVGAFVVTLWSAYFMAVYPSLHGLTLTLLCLTCPIALIRHYPMSVYVVLLTNAATYAAAGALIETIWRQFKSSHRISN</sequence>
<proteinExistence type="predicted"/>
<gene>
    <name evidence="2" type="ORF">ACFPT7_18060</name>
</gene>
<comment type="caution">
    <text evidence="2">The sequence shown here is derived from an EMBL/GenBank/DDBJ whole genome shotgun (WGS) entry which is preliminary data.</text>
</comment>
<evidence type="ECO:0000313" key="2">
    <source>
        <dbReference type="EMBL" id="MFC5864215.1"/>
    </source>
</evidence>
<dbReference type="EMBL" id="JBHSPH010000008">
    <property type="protein sequence ID" value="MFC5864215.1"/>
    <property type="molecule type" value="Genomic_DNA"/>
</dbReference>
<keyword evidence="3" id="KW-1185">Reference proteome</keyword>
<dbReference type="RefSeq" id="WP_263340584.1">
    <property type="nucleotide sequence ID" value="NZ_JAGSYH010000006.1"/>
</dbReference>
<reference evidence="3" key="1">
    <citation type="journal article" date="2019" name="Int. J. Syst. Evol. Microbiol.">
        <title>The Global Catalogue of Microorganisms (GCM) 10K type strain sequencing project: providing services to taxonomists for standard genome sequencing and annotation.</title>
        <authorList>
            <consortium name="The Broad Institute Genomics Platform"/>
            <consortium name="The Broad Institute Genome Sequencing Center for Infectious Disease"/>
            <person name="Wu L."/>
            <person name="Ma J."/>
        </authorList>
    </citation>
    <scope>NUCLEOTIDE SEQUENCE [LARGE SCALE GENOMIC DNA]</scope>
    <source>
        <strain evidence="3">JCM 4087</strain>
    </source>
</reference>
<evidence type="ECO:0000256" key="1">
    <source>
        <dbReference type="SAM" id="Phobius"/>
    </source>
</evidence>
<keyword evidence="1" id="KW-1133">Transmembrane helix</keyword>
<dbReference type="Proteomes" id="UP001596091">
    <property type="component" value="Unassembled WGS sequence"/>
</dbReference>
<accession>A0ABW1EJ47</accession>
<keyword evidence="1" id="KW-0812">Transmembrane</keyword>
<feature type="transmembrane region" description="Helical" evidence="1">
    <location>
        <begin position="32"/>
        <end position="50"/>
    </location>
</feature>
<keyword evidence="1" id="KW-0472">Membrane</keyword>